<evidence type="ECO:0000256" key="2">
    <source>
        <dbReference type="ARBA" id="ARBA00022448"/>
    </source>
</evidence>
<protein>
    <submittedName>
        <fullName evidence="10">ABC transporter permease</fullName>
    </submittedName>
</protein>
<keyword evidence="5 8" id="KW-0812">Transmembrane</keyword>
<dbReference type="PROSITE" id="PS50928">
    <property type="entry name" value="ABC_TM1"/>
    <property type="match status" value="1"/>
</dbReference>
<evidence type="ECO:0000256" key="1">
    <source>
        <dbReference type="ARBA" id="ARBA00004429"/>
    </source>
</evidence>
<keyword evidence="6 8" id="KW-1133">Transmembrane helix</keyword>
<dbReference type="CDD" id="cd06261">
    <property type="entry name" value="TM_PBP2"/>
    <property type="match status" value="1"/>
</dbReference>
<keyword evidence="7 8" id="KW-0472">Membrane</keyword>
<evidence type="ECO:0000256" key="3">
    <source>
        <dbReference type="ARBA" id="ARBA00022475"/>
    </source>
</evidence>
<dbReference type="PANTHER" id="PTHR43357:SF4">
    <property type="entry name" value="INNER MEMBRANE ABC TRANSPORTER PERMEASE PROTEIN YDCV"/>
    <property type="match status" value="1"/>
</dbReference>
<keyword evidence="2 8" id="KW-0813">Transport</keyword>
<dbReference type="SUPFAM" id="SSF161098">
    <property type="entry name" value="MetI-like"/>
    <property type="match status" value="1"/>
</dbReference>
<evidence type="ECO:0000313" key="11">
    <source>
        <dbReference type="Proteomes" id="UP001593833"/>
    </source>
</evidence>
<organism evidence="10 11">
    <name type="scientific">Eiseniibacteriota bacterium</name>
    <dbReference type="NCBI Taxonomy" id="2212470"/>
    <lineage>
        <taxon>Bacteria</taxon>
        <taxon>Candidatus Eiseniibacteriota</taxon>
    </lineage>
</organism>
<evidence type="ECO:0000313" key="10">
    <source>
        <dbReference type="EMBL" id="MFC1572890.1"/>
    </source>
</evidence>
<keyword evidence="4" id="KW-0997">Cell inner membrane</keyword>
<feature type="domain" description="ABC transmembrane type-1" evidence="9">
    <location>
        <begin position="47"/>
        <end position="237"/>
    </location>
</feature>
<dbReference type="EMBL" id="JBHPKH010000048">
    <property type="protein sequence ID" value="MFC1572890.1"/>
    <property type="molecule type" value="Genomic_DNA"/>
</dbReference>
<feature type="transmembrane region" description="Helical" evidence="8">
    <location>
        <begin position="115"/>
        <end position="136"/>
    </location>
</feature>
<dbReference type="Gene3D" id="1.10.3720.10">
    <property type="entry name" value="MetI-like"/>
    <property type="match status" value="1"/>
</dbReference>
<feature type="transmembrane region" description="Helical" evidence="8">
    <location>
        <begin position="84"/>
        <end position="103"/>
    </location>
</feature>
<evidence type="ECO:0000256" key="6">
    <source>
        <dbReference type="ARBA" id="ARBA00022989"/>
    </source>
</evidence>
<dbReference type="PANTHER" id="PTHR43357">
    <property type="entry name" value="INNER MEMBRANE ABC TRANSPORTER PERMEASE PROTEIN YDCV"/>
    <property type="match status" value="1"/>
</dbReference>
<comment type="similarity">
    <text evidence="8">Belongs to the binding-protein-dependent transport system permease family.</text>
</comment>
<evidence type="ECO:0000256" key="4">
    <source>
        <dbReference type="ARBA" id="ARBA00022519"/>
    </source>
</evidence>
<dbReference type="InterPro" id="IPR000515">
    <property type="entry name" value="MetI-like"/>
</dbReference>
<proteinExistence type="inferred from homology"/>
<keyword evidence="11" id="KW-1185">Reference proteome</keyword>
<sequence>MVFLLLPLVVTVAVSLDVGPVLRFPPEDIGISRYVKLLSDPLWLKPLLRSLRYAVCVALVSTAIGLVAAYAIRQGRLPFQSAIVGLLLLPLFFPPVVLAVGQLKLFTRLGAFDTGLSVVLCHSVLCVPITFLVMFVSLSNRVAALEDIAATLGATPFLAFTRVTLPLITRGLGVAAFLSFMMSFDEAVLSLFLTSHRARTLPRQIYDGLRYELDPVVAAVAGLLVFFWSIIVLSAVLRRSWIDSAARRL</sequence>
<name>A0ABV6YKP3_UNCEI</name>
<evidence type="ECO:0000256" key="7">
    <source>
        <dbReference type="ARBA" id="ARBA00023136"/>
    </source>
</evidence>
<feature type="transmembrane region" description="Helical" evidence="8">
    <location>
        <begin position="51"/>
        <end position="72"/>
    </location>
</feature>
<reference evidence="10 11" key="1">
    <citation type="submission" date="2024-09" db="EMBL/GenBank/DDBJ databases">
        <authorList>
            <person name="D'Angelo T."/>
        </authorList>
    </citation>
    <scope>NUCLEOTIDE SEQUENCE [LARGE SCALE GENOMIC DNA]</scope>
    <source>
        <strain evidence="10">SAG AM-320-E07</strain>
    </source>
</reference>
<dbReference type="Pfam" id="PF00528">
    <property type="entry name" value="BPD_transp_1"/>
    <property type="match status" value="1"/>
</dbReference>
<gene>
    <name evidence="10" type="ORF">ACFL6M_04745</name>
</gene>
<evidence type="ECO:0000256" key="5">
    <source>
        <dbReference type="ARBA" id="ARBA00022692"/>
    </source>
</evidence>
<comment type="subcellular location">
    <subcellularLocation>
        <location evidence="1">Cell inner membrane</location>
        <topology evidence="1">Multi-pass membrane protein</topology>
    </subcellularLocation>
    <subcellularLocation>
        <location evidence="8">Cell membrane</location>
        <topology evidence="8">Multi-pass membrane protein</topology>
    </subcellularLocation>
</comment>
<keyword evidence="3" id="KW-1003">Cell membrane</keyword>
<dbReference type="InterPro" id="IPR035906">
    <property type="entry name" value="MetI-like_sf"/>
</dbReference>
<evidence type="ECO:0000259" key="9">
    <source>
        <dbReference type="PROSITE" id="PS50928"/>
    </source>
</evidence>
<accession>A0ABV6YKP3</accession>
<feature type="transmembrane region" description="Helical" evidence="8">
    <location>
        <begin position="216"/>
        <end position="237"/>
    </location>
</feature>
<comment type="caution">
    <text evidence="10">The sequence shown here is derived from an EMBL/GenBank/DDBJ whole genome shotgun (WGS) entry which is preliminary data.</text>
</comment>
<dbReference type="Proteomes" id="UP001593833">
    <property type="component" value="Unassembled WGS sequence"/>
</dbReference>
<evidence type="ECO:0000256" key="8">
    <source>
        <dbReference type="RuleBase" id="RU363032"/>
    </source>
</evidence>